<name>A0ABV8F751_9ACTN</name>
<feature type="transmembrane region" description="Helical" evidence="7">
    <location>
        <begin position="320"/>
        <end position="338"/>
    </location>
</feature>
<dbReference type="PANTHER" id="PTHR23513:SF6">
    <property type="entry name" value="MAJOR FACILITATOR SUPERFAMILY ASSOCIATED DOMAIN-CONTAINING PROTEIN"/>
    <property type="match status" value="1"/>
</dbReference>
<evidence type="ECO:0000256" key="2">
    <source>
        <dbReference type="ARBA" id="ARBA00022475"/>
    </source>
</evidence>
<feature type="transmembrane region" description="Helical" evidence="7">
    <location>
        <begin position="86"/>
        <end position="116"/>
    </location>
</feature>
<evidence type="ECO:0000313" key="9">
    <source>
        <dbReference type="Proteomes" id="UP001595698"/>
    </source>
</evidence>
<evidence type="ECO:0000256" key="7">
    <source>
        <dbReference type="SAM" id="Phobius"/>
    </source>
</evidence>
<sequence>MRDRHRLGRSFGWLWGAYGTSALGTWLAFGAFPLIAVQVLHAGPAEVAALSSVGAAVGAAVAVPLGPWVEFRRKRPVLIGMDLARFAALLTIPAAFVLGVLTFVQLLLVSVVVAAADITFRAASGAYLKTLLPAEDLLVANARFESTTWTTTIVGPPLGGAAIGLLGPVATVLADAISYLLSALGIHLSTPSRLSFLSSRSSTMDRRLDTPDDRPSASGDRTTDGREPRPGRREVSRAGDLLDGWRYILADPALRPLFLNTALFNGLVMAADALLAVLMLGQLGFTPWQYGLAFAVPAIGGLVGSRLARPLVTRFGQHRVLVVAGTLRALWPVGLVLLGPGTGGLLLVMGVELGLILCCGVFNPVYATYRLERTANDRITRTLSAWAVTTKASTALLTAIWGVLGSLLGPRTAIGLAGALLLVTPLFLPRRPAAPRTEPLPSLTETPTETPAAAPTRTPVEGPAGSPPEAPAQASTETPVEAPAQERR</sequence>
<evidence type="ECO:0000256" key="3">
    <source>
        <dbReference type="ARBA" id="ARBA00022692"/>
    </source>
</evidence>
<dbReference type="Gene3D" id="1.20.1250.20">
    <property type="entry name" value="MFS general substrate transporter like domains"/>
    <property type="match status" value="1"/>
</dbReference>
<feature type="transmembrane region" description="Helical" evidence="7">
    <location>
        <begin position="383"/>
        <end position="404"/>
    </location>
</feature>
<dbReference type="PANTHER" id="PTHR23513">
    <property type="entry name" value="INTEGRAL MEMBRANE EFFLUX PROTEIN-RELATED"/>
    <property type="match status" value="1"/>
</dbReference>
<feature type="region of interest" description="Disordered" evidence="6">
    <location>
        <begin position="433"/>
        <end position="488"/>
    </location>
</feature>
<evidence type="ECO:0000256" key="1">
    <source>
        <dbReference type="ARBA" id="ARBA00004651"/>
    </source>
</evidence>
<evidence type="ECO:0000256" key="4">
    <source>
        <dbReference type="ARBA" id="ARBA00022989"/>
    </source>
</evidence>
<dbReference type="InterPro" id="IPR011701">
    <property type="entry name" value="MFS"/>
</dbReference>
<keyword evidence="4 7" id="KW-1133">Transmembrane helix</keyword>
<comment type="caution">
    <text evidence="8">The sequence shown here is derived from an EMBL/GenBank/DDBJ whole genome shotgun (WGS) entry which is preliminary data.</text>
</comment>
<feature type="compositionally biased region" description="Low complexity" evidence="6">
    <location>
        <begin position="433"/>
        <end position="464"/>
    </location>
</feature>
<feature type="transmembrane region" description="Helical" evidence="7">
    <location>
        <begin position="287"/>
        <end position="308"/>
    </location>
</feature>
<dbReference type="RefSeq" id="WP_386192345.1">
    <property type="nucleotide sequence ID" value="NZ_JBHSBC010000023.1"/>
</dbReference>
<dbReference type="InterPro" id="IPR036259">
    <property type="entry name" value="MFS_trans_sf"/>
</dbReference>
<keyword evidence="9" id="KW-1185">Reference proteome</keyword>
<feature type="transmembrane region" description="Helical" evidence="7">
    <location>
        <begin position="410"/>
        <end position="428"/>
    </location>
</feature>
<dbReference type="Pfam" id="PF07690">
    <property type="entry name" value="MFS_1"/>
    <property type="match status" value="1"/>
</dbReference>
<feature type="region of interest" description="Disordered" evidence="6">
    <location>
        <begin position="204"/>
        <end position="235"/>
    </location>
</feature>
<keyword evidence="2" id="KW-1003">Cell membrane</keyword>
<comment type="subcellular location">
    <subcellularLocation>
        <location evidence="1">Cell membrane</location>
        <topology evidence="1">Multi-pass membrane protein</topology>
    </subcellularLocation>
</comment>
<evidence type="ECO:0000256" key="5">
    <source>
        <dbReference type="ARBA" id="ARBA00023136"/>
    </source>
</evidence>
<evidence type="ECO:0000256" key="6">
    <source>
        <dbReference type="SAM" id="MobiDB-lite"/>
    </source>
</evidence>
<evidence type="ECO:0000313" key="8">
    <source>
        <dbReference type="EMBL" id="MFC3983290.1"/>
    </source>
</evidence>
<dbReference type="SUPFAM" id="SSF103473">
    <property type="entry name" value="MFS general substrate transporter"/>
    <property type="match status" value="1"/>
</dbReference>
<reference evidence="9" key="1">
    <citation type="journal article" date="2019" name="Int. J. Syst. Evol. Microbiol.">
        <title>The Global Catalogue of Microorganisms (GCM) 10K type strain sequencing project: providing services to taxonomists for standard genome sequencing and annotation.</title>
        <authorList>
            <consortium name="The Broad Institute Genomics Platform"/>
            <consortium name="The Broad Institute Genome Sequencing Center for Infectious Disease"/>
            <person name="Wu L."/>
            <person name="Ma J."/>
        </authorList>
    </citation>
    <scope>NUCLEOTIDE SEQUENCE [LARGE SCALE GENOMIC DNA]</scope>
    <source>
        <strain evidence="9">TBRC 7912</strain>
    </source>
</reference>
<accession>A0ABV8F751</accession>
<organism evidence="8 9">
    <name type="scientific">Streptosporangium jomthongense</name>
    <dbReference type="NCBI Taxonomy" id="1193683"/>
    <lineage>
        <taxon>Bacteria</taxon>
        <taxon>Bacillati</taxon>
        <taxon>Actinomycetota</taxon>
        <taxon>Actinomycetes</taxon>
        <taxon>Streptosporangiales</taxon>
        <taxon>Streptosporangiaceae</taxon>
        <taxon>Streptosporangium</taxon>
    </lineage>
</organism>
<keyword evidence="5 7" id="KW-0472">Membrane</keyword>
<dbReference type="CDD" id="cd06173">
    <property type="entry name" value="MFS_MefA_like"/>
    <property type="match status" value="1"/>
</dbReference>
<keyword evidence="3 7" id="KW-0812">Transmembrane</keyword>
<dbReference type="Proteomes" id="UP001595698">
    <property type="component" value="Unassembled WGS sequence"/>
</dbReference>
<feature type="transmembrane region" description="Helical" evidence="7">
    <location>
        <begin position="257"/>
        <end position="281"/>
    </location>
</feature>
<gene>
    <name evidence="8" type="ORF">ACFOYY_24385</name>
</gene>
<feature type="transmembrane region" description="Helical" evidence="7">
    <location>
        <begin position="47"/>
        <end position="65"/>
    </location>
</feature>
<dbReference type="EMBL" id="JBHSBC010000023">
    <property type="protein sequence ID" value="MFC3983290.1"/>
    <property type="molecule type" value="Genomic_DNA"/>
</dbReference>
<protein>
    <submittedName>
        <fullName evidence="8">MFS transporter</fullName>
    </submittedName>
</protein>
<proteinExistence type="predicted"/>
<feature type="transmembrane region" description="Helical" evidence="7">
    <location>
        <begin position="12"/>
        <end position="35"/>
    </location>
</feature>
<feature type="transmembrane region" description="Helical" evidence="7">
    <location>
        <begin position="161"/>
        <end position="186"/>
    </location>
</feature>
<feature type="transmembrane region" description="Helical" evidence="7">
    <location>
        <begin position="344"/>
        <end position="362"/>
    </location>
</feature>